<keyword evidence="6 7" id="KW-0100">Branched-chain amino acid biosynthesis</keyword>
<dbReference type="HAMAP" id="MF_01032">
    <property type="entry name" value="LeuD_type2"/>
    <property type="match status" value="1"/>
</dbReference>
<evidence type="ECO:0000256" key="5">
    <source>
        <dbReference type="ARBA" id="ARBA00023239"/>
    </source>
</evidence>
<comment type="pathway">
    <text evidence="2 7">Amino-acid biosynthesis; L-leucine biosynthesis; L-leucine from 3-methyl-2-oxobutanoate: step 2/4.</text>
</comment>
<dbReference type="InterPro" id="IPR015928">
    <property type="entry name" value="Aconitase/3IPM_dehydase_swvl"/>
</dbReference>
<evidence type="ECO:0000313" key="10">
    <source>
        <dbReference type="Proteomes" id="UP000242699"/>
    </source>
</evidence>
<evidence type="ECO:0000256" key="4">
    <source>
        <dbReference type="ARBA" id="ARBA00022605"/>
    </source>
</evidence>
<comment type="similarity">
    <text evidence="7">Belongs to the LeuD family. LeuD type 2 subfamily.</text>
</comment>
<keyword evidence="3 7" id="KW-0432">Leucine biosynthesis</keyword>
<comment type="caution">
    <text evidence="9">The sequence shown here is derived from an EMBL/GenBank/DDBJ whole genome shotgun (WGS) entry which is preliminary data.</text>
</comment>
<dbReference type="PANTHER" id="PTHR43345:SF9">
    <property type="entry name" value="3-ISOPROPYLMALATE DEHYDRATASE SMALL SUBUNIT"/>
    <property type="match status" value="1"/>
</dbReference>
<evidence type="ECO:0000256" key="6">
    <source>
        <dbReference type="ARBA" id="ARBA00023304"/>
    </source>
</evidence>
<evidence type="ECO:0000256" key="7">
    <source>
        <dbReference type="HAMAP-Rule" id="MF_01032"/>
    </source>
</evidence>
<dbReference type="EMBL" id="PXYT01000017">
    <property type="protein sequence ID" value="PSR29139.1"/>
    <property type="molecule type" value="Genomic_DNA"/>
</dbReference>
<dbReference type="EC" id="4.2.1.33" evidence="7"/>
<dbReference type="AlphaFoldDB" id="A0A2T2X3T6"/>
<dbReference type="CDD" id="cd01577">
    <property type="entry name" value="IPMI_Swivel"/>
    <property type="match status" value="1"/>
</dbReference>
<dbReference type="Pfam" id="PF00694">
    <property type="entry name" value="Aconitase_C"/>
    <property type="match status" value="1"/>
</dbReference>
<dbReference type="PANTHER" id="PTHR43345">
    <property type="entry name" value="3-ISOPROPYLMALATE DEHYDRATASE SMALL SUBUNIT 2-RELATED-RELATED"/>
    <property type="match status" value="1"/>
</dbReference>
<accession>A0A2T2X3T6</accession>
<comment type="subunit">
    <text evidence="7">Heterodimer of LeuC and LeuD.</text>
</comment>
<reference evidence="9 10" key="1">
    <citation type="journal article" date="2014" name="BMC Genomics">
        <title>Comparison of environmental and isolate Sulfobacillus genomes reveals diverse carbon, sulfur, nitrogen, and hydrogen metabolisms.</title>
        <authorList>
            <person name="Justice N.B."/>
            <person name="Norman A."/>
            <person name="Brown C.T."/>
            <person name="Singh A."/>
            <person name="Thomas B.C."/>
            <person name="Banfield J.F."/>
        </authorList>
    </citation>
    <scope>NUCLEOTIDE SEQUENCE [LARGE SCALE GENOMIC DNA]</scope>
    <source>
        <strain evidence="9">AMDSBA1</strain>
    </source>
</reference>
<name>A0A2T2X3T6_9FIRM</name>
<gene>
    <name evidence="7" type="primary">leuD</name>
    <name evidence="9" type="ORF">C7B43_09020</name>
</gene>
<evidence type="ECO:0000259" key="8">
    <source>
        <dbReference type="Pfam" id="PF00694"/>
    </source>
</evidence>
<evidence type="ECO:0000313" key="9">
    <source>
        <dbReference type="EMBL" id="PSR29139.1"/>
    </source>
</evidence>
<evidence type="ECO:0000256" key="1">
    <source>
        <dbReference type="ARBA" id="ARBA00000491"/>
    </source>
</evidence>
<dbReference type="Proteomes" id="UP000242699">
    <property type="component" value="Unassembled WGS sequence"/>
</dbReference>
<comment type="function">
    <text evidence="7">Catalyzes the isomerization between 2-isopropylmalate and 3-isopropylmalate, via the formation of 2-isopropylmaleate.</text>
</comment>
<organism evidence="9 10">
    <name type="scientific">Sulfobacillus benefaciens</name>
    <dbReference type="NCBI Taxonomy" id="453960"/>
    <lineage>
        <taxon>Bacteria</taxon>
        <taxon>Bacillati</taxon>
        <taxon>Bacillota</taxon>
        <taxon>Clostridia</taxon>
        <taxon>Eubacteriales</taxon>
        <taxon>Clostridiales Family XVII. Incertae Sedis</taxon>
        <taxon>Sulfobacillus</taxon>
    </lineage>
</organism>
<protein>
    <recommendedName>
        <fullName evidence="7">3-isopropylmalate dehydratase small subunit</fullName>
        <ecNumber evidence="7">4.2.1.33</ecNumber>
    </recommendedName>
    <alternativeName>
        <fullName evidence="7">Alpha-IPM isomerase</fullName>
        <shortName evidence="7">IPMI</shortName>
    </alternativeName>
    <alternativeName>
        <fullName evidence="7">Isopropylmalate isomerase</fullName>
    </alternativeName>
</protein>
<evidence type="ECO:0000256" key="3">
    <source>
        <dbReference type="ARBA" id="ARBA00022430"/>
    </source>
</evidence>
<dbReference type="InterPro" id="IPR011827">
    <property type="entry name" value="LeuD_type2/HacB/DmdB"/>
</dbReference>
<sequence length="170" mass="18311">MKEPSLRYQGRAWVLGDNISTDLLSPGHYVHDPMQTRLKHVLEAVRPDFAQGVGAGDIVVAGKNFGCGSSRESAPMHLKDLGVAGVIAESFARIFSRNAIAIGLPVLSCPSISSRVKDGEYIVFDLRAGEVILADGSRLKSERLPDQMLDVLAKGGIVPILEEIGRSMRS</sequence>
<comment type="catalytic activity">
    <reaction evidence="1 7">
        <text>(2R,3S)-3-isopropylmalate = (2S)-2-isopropylmalate</text>
        <dbReference type="Rhea" id="RHEA:32287"/>
        <dbReference type="ChEBI" id="CHEBI:1178"/>
        <dbReference type="ChEBI" id="CHEBI:35121"/>
        <dbReference type="EC" id="4.2.1.33"/>
    </reaction>
</comment>
<dbReference type="SUPFAM" id="SSF52016">
    <property type="entry name" value="LeuD/IlvD-like"/>
    <property type="match status" value="1"/>
</dbReference>
<dbReference type="InterPro" id="IPR050075">
    <property type="entry name" value="LeuD"/>
</dbReference>
<dbReference type="InterPro" id="IPR000573">
    <property type="entry name" value="AconitaseA/IPMdHydase_ssu_swvl"/>
</dbReference>
<evidence type="ECO:0000256" key="2">
    <source>
        <dbReference type="ARBA" id="ARBA00004729"/>
    </source>
</evidence>
<proteinExistence type="inferred from homology"/>
<dbReference type="Gene3D" id="3.20.19.10">
    <property type="entry name" value="Aconitase, domain 4"/>
    <property type="match status" value="1"/>
</dbReference>
<keyword evidence="5 7" id="KW-0456">Lyase</keyword>
<keyword evidence="4 7" id="KW-0028">Amino-acid biosynthesis</keyword>
<dbReference type="GO" id="GO:0003861">
    <property type="term" value="F:3-isopropylmalate dehydratase activity"/>
    <property type="evidence" value="ECO:0007669"/>
    <property type="project" value="UniProtKB-UniRule"/>
</dbReference>
<dbReference type="NCBIfam" id="TIGR02087">
    <property type="entry name" value="LEUD_arch"/>
    <property type="match status" value="1"/>
</dbReference>
<dbReference type="UniPathway" id="UPA00048">
    <property type="reaction ID" value="UER00071"/>
</dbReference>
<feature type="domain" description="Aconitase A/isopropylmalate dehydratase small subunit swivel" evidence="8">
    <location>
        <begin position="58"/>
        <end position="104"/>
    </location>
</feature>
<dbReference type="GO" id="GO:0009098">
    <property type="term" value="P:L-leucine biosynthetic process"/>
    <property type="evidence" value="ECO:0007669"/>
    <property type="project" value="UniProtKB-UniRule"/>
</dbReference>
<dbReference type="InterPro" id="IPR033940">
    <property type="entry name" value="IPMI_Swivel"/>
</dbReference>